<keyword evidence="2" id="KW-0812">Transmembrane</keyword>
<protein>
    <recommendedName>
        <fullName evidence="3">Band 7 domain-containing protein</fullName>
    </recommendedName>
</protein>
<sequence>MDKEKDAEDDSMPDLGHVELGELAEGEDRMSISHGESTEEEIADIEDVEINMVQVKALFISPEIPRDDSEYNRAVPEVEMMTVPSAGVGLTKLDMQREPEMESRLGSSIEEMNEQSVPEMTDLKTIQKATNRRQSRQDSVQAPAEATEFLAEEGMSQGSAVLKTSDNLSKLLTVNRFIAFLTRKREGEKTYCLNMTVPRILILMVILSSICGFILFLGLFPPSLVYVNYFEIGLRQSKLTNYLDRDTVYYPGCYVLGPDSMFLYFPTTAQIVSLTISVFTTDTVTVTIRFSLHYFIRPAEVGKLHLKYGVDYDTVIRKVAVAVIKNEAAVGVTVEQFRFNRTALERKFFNALRLKLEGNCCPSCCTTGCNGDSFCGLCQSDASCHHGYYIDIHNFCLLDVKIPSEVFEHYLRRVILQVQAETELFNQERAVLKNETAMLTQRFHNEANEIISNSSAVGAAIRTIATAEQEIVYQSAYEKALKHLYTTLGVTSESHKVSLMMIRTLEDASDNLYMGYGYNVSYLYMN</sequence>
<feature type="transmembrane region" description="Helical" evidence="2">
    <location>
        <begin position="200"/>
        <end position="220"/>
    </location>
</feature>
<keyword evidence="2" id="KW-0472">Membrane</keyword>
<dbReference type="EMBL" id="JBJQND010000014">
    <property type="protein sequence ID" value="KAL3854089.1"/>
    <property type="molecule type" value="Genomic_DNA"/>
</dbReference>
<dbReference type="Pfam" id="PF01145">
    <property type="entry name" value="Band_7"/>
    <property type="match status" value="1"/>
</dbReference>
<keyword evidence="2" id="KW-1133">Transmembrane helix</keyword>
<feature type="region of interest" description="Disordered" evidence="1">
    <location>
        <begin position="1"/>
        <end position="40"/>
    </location>
</feature>
<gene>
    <name evidence="4" type="ORF">ACJMK2_013369</name>
</gene>
<evidence type="ECO:0000256" key="1">
    <source>
        <dbReference type="SAM" id="MobiDB-lite"/>
    </source>
</evidence>
<reference evidence="4 5" key="1">
    <citation type="submission" date="2024-11" db="EMBL/GenBank/DDBJ databases">
        <title>Chromosome-level genome assembly of the freshwater bivalve Anodonta woodiana.</title>
        <authorList>
            <person name="Chen X."/>
        </authorList>
    </citation>
    <scope>NUCLEOTIDE SEQUENCE [LARGE SCALE GENOMIC DNA]</scope>
    <source>
        <strain evidence="4">MN2024</strain>
        <tissue evidence="4">Gills</tissue>
    </source>
</reference>
<comment type="caution">
    <text evidence="4">The sequence shown here is derived from an EMBL/GenBank/DDBJ whole genome shotgun (WGS) entry which is preliminary data.</text>
</comment>
<feature type="compositionally biased region" description="Basic and acidic residues" evidence="1">
    <location>
        <begin position="16"/>
        <end position="31"/>
    </location>
</feature>
<keyword evidence="5" id="KW-1185">Reference proteome</keyword>
<organism evidence="4 5">
    <name type="scientific">Sinanodonta woodiana</name>
    <name type="common">Chinese pond mussel</name>
    <name type="synonym">Anodonta woodiana</name>
    <dbReference type="NCBI Taxonomy" id="1069815"/>
    <lineage>
        <taxon>Eukaryota</taxon>
        <taxon>Metazoa</taxon>
        <taxon>Spiralia</taxon>
        <taxon>Lophotrochozoa</taxon>
        <taxon>Mollusca</taxon>
        <taxon>Bivalvia</taxon>
        <taxon>Autobranchia</taxon>
        <taxon>Heteroconchia</taxon>
        <taxon>Palaeoheterodonta</taxon>
        <taxon>Unionida</taxon>
        <taxon>Unionoidea</taxon>
        <taxon>Unionidae</taxon>
        <taxon>Unioninae</taxon>
        <taxon>Sinanodonta</taxon>
    </lineage>
</organism>
<evidence type="ECO:0000256" key="2">
    <source>
        <dbReference type="SAM" id="Phobius"/>
    </source>
</evidence>
<accession>A0ABD3UXC4</accession>
<dbReference type="AlphaFoldDB" id="A0ABD3UXC4"/>
<proteinExistence type="predicted"/>
<evidence type="ECO:0000259" key="3">
    <source>
        <dbReference type="Pfam" id="PF01145"/>
    </source>
</evidence>
<feature type="domain" description="Band 7" evidence="3">
    <location>
        <begin position="236"/>
        <end position="428"/>
    </location>
</feature>
<evidence type="ECO:0000313" key="5">
    <source>
        <dbReference type="Proteomes" id="UP001634394"/>
    </source>
</evidence>
<dbReference type="Proteomes" id="UP001634394">
    <property type="component" value="Unassembled WGS sequence"/>
</dbReference>
<dbReference type="InterPro" id="IPR001107">
    <property type="entry name" value="Band_7"/>
</dbReference>
<name>A0ABD3UXC4_SINWO</name>
<evidence type="ECO:0000313" key="4">
    <source>
        <dbReference type="EMBL" id="KAL3854089.1"/>
    </source>
</evidence>